<gene>
    <name evidence="2" type="ORF">QIT00_11335</name>
</gene>
<dbReference type="EMBL" id="JASCIS010000009">
    <property type="protein sequence ID" value="MDI3419142.1"/>
    <property type="molecule type" value="Genomic_DNA"/>
</dbReference>
<evidence type="ECO:0000313" key="2">
    <source>
        <dbReference type="EMBL" id="MDI3419142.1"/>
    </source>
</evidence>
<name>A0ABT6SWV3_9ACTN</name>
<accession>A0ABT6SWV3</accession>
<sequence length="91" mass="10144">MGKEQHETGPQGELLCPVCKQHVDLIVKRRHKTLGAYVPVWAAGPCHNPDCPEYLEPHEHAELTQQAQQAQQAMRAEQAARGERGEPQKNG</sequence>
<dbReference type="RefSeq" id="WP_282535050.1">
    <property type="nucleotide sequence ID" value="NZ_JASCIS010000009.1"/>
</dbReference>
<evidence type="ECO:0000313" key="3">
    <source>
        <dbReference type="Proteomes" id="UP001237105"/>
    </source>
</evidence>
<feature type="compositionally biased region" description="Basic and acidic residues" evidence="1">
    <location>
        <begin position="78"/>
        <end position="91"/>
    </location>
</feature>
<comment type="caution">
    <text evidence="2">The sequence shown here is derived from an EMBL/GenBank/DDBJ whole genome shotgun (WGS) entry which is preliminary data.</text>
</comment>
<protein>
    <submittedName>
        <fullName evidence="2">Uncharacterized protein</fullName>
    </submittedName>
</protein>
<proteinExistence type="predicted"/>
<dbReference type="Proteomes" id="UP001237105">
    <property type="component" value="Unassembled WGS sequence"/>
</dbReference>
<feature type="region of interest" description="Disordered" evidence="1">
    <location>
        <begin position="50"/>
        <end position="91"/>
    </location>
</feature>
<organism evidence="2 3">
    <name type="scientific">Streptomyces luteolus</name>
    <dbReference type="NCBI Taxonomy" id="3043615"/>
    <lineage>
        <taxon>Bacteria</taxon>
        <taxon>Bacillati</taxon>
        <taxon>Actinomycetota</taxon>
        <taxon>Actinomycetes</taxon>
        <taxon>Kitasatosporales</taxon>
        <taxon>Streptomycetaceae</taxon>
        <taxon>Streptomyces</taxon>
    </lineage>
</organism>
<reference evidence="2 3" key="1">
    <citation type="submission" date="2023-05" db="EMBL/GenBank/DDBJ databases">
        <title>Draft genome sequence of Streptomyces sp. B-S-A12 isolated from a cave soil in Thailand.</title>
        <authorList>
            <person name="Chamroensaksri N."/>
            <person name="Muangham S."/>
        </authorList>
    </citation>
    <scope>NUCLEOTIDE SEQUENCE [LARGE SCALE GENOMIC DNA]</scope>
    <source>
        <strain evidence="2 3">B-S-A12</strain>
    </source>
</reference>
<keyword evidence="3" id="KW-1185">Reference proteome</keyword>
<feature type="compositionally biased region" description="Low complexity" evidence="1">
    <location>
        <begin position="65"/>
        <end position="77"/>
    </location>
</feature>
<evidence type="ECO:0000256" key="1">
    <source>
        <dbReference type="SAM" id="MobiDB-lite"/>
    </source>
</evidence>